<dbReference type="AlphaFoldDB" id="A0A9Q1BWF8"/>
<evidence type="ECO:0000256" key="2">
    <source>
        <dbReference type="ARBA" id="ARBA00022801"/>
    </source>
</evidence>
<evidence type="ECO:0000259" key="3">
    <source>
        <dbReference type="Pfam" id="PF03061"/>
    </source>
</evidence>
<comment type="caution">
    <text evidence="4">The sequence shown here is derived from an EMBL/GenBank/DDBJ whole genome shotgun (WGS) entry which is preliminary data.</text>
</comment>
<sequence>MCESNDMVKVAEQVLQLSSRTGIEPFVEPVKVVSAEAGKVNFKFKVTQKLLNIQGSLHGGVLSLLVDTLTGVAAFTLFSHRGVTLNLNANFVRGIKHGETIYATAVAVRAGKKIIFAEVHFRDADGNLRAYGGQTSYVVKEGEWSPVNSTTQLNEQSKL</sequence>
<dbReference type="Proteomes" id="UP001152320">
    <property type="component" value="Chromosome 11"/>
</dbReference>
<dbReference type="InterPro" id="IPR006683">
    <property type="entry name" value="Thioestr_dom"/>
</dbReference>
<evidence type="ECO:0000313" key="5">
    <source>
        <dbReference type="Proteomes" id="UP001152320"/>
    </source>
</evidence>
<feature type="domain" description="Thioesterase" evidence="3">
    <location>
        <begin position="54"/>
        <end position="128"/>
    </location>
</feature>
<dbReference type="InterPro" id="IPR039298">
    <property type="entry name" value="ACOT13"/>
</dbReference>
<dbReference type="Pfam" id="PF03061">
    <property type="entry name" value="4HBT"/>
    <property type="match status" value="1"/>
</dbReference>
<evidence type="ECO:0000313" key="4">
    <source>
        <dbReference type="EMBL" id="KAJ8033923.1"/>
    </source>
</evidence>
<comment type="similarity">
    <text evidence="1">Belongs to the thioesterase PaaI family.</text>
</comment>
<gene>
    <name evidence="4" type="ORF">HOLleu_24308</name>
</gene>
<name>A0A9Q1BWF8_HOLLE</name>
<dbReference type="InterPro" id="IPR003736">
    <property type="entry name" value="PAAI_dom"/>
</dbReference>
<dbReference type="NCBIfam" id="TIGR00369">
    <property type="entry name" value="unchar_dom_1"/>
    <property type="match status" value="1"/>
</dbReference>
<organism evidence="4 5">
    <name type="scientific">Holothuria leucospilota</name>
    <name type="common">Black long sea cucumber</name>
    <name type="synonym">Mertensiothuria leucospilota</name>
    <dbReference type="NCBI Taxonomy" id="206669"/>
    <lineage>
        <taxon>Eukaryota</taxon>
        <taxon>Metazoa</taxon>
        <taxon>Echinodermata</taxon>
        <taxon>Eleutherozoa</taxon>
        <taxon>Echinozoa</taxon>
        <taxon>Holothuroidea</taxon>
        <taxon>Aspidochirotacea</taxon>
        <taxon>Aspidochirotida</taxon>
        <taxon>Holothuriidae</taxon>
        <taxon>Holothuria</taxon>
    </lineage>
</organism>
<dbReference type="InterPro" id="IPR029069">
    <property type="entry name" value="HotDog_dom_sf"/>
</dbReference>
<evidence type="ECO:0000256" key="1">
    <source>
        <dbReference type="ARBA" id="ARBA00008324"/>
    </source>
</evidence>
<dbReference type="SUPFAM" id="SSF54637">
    <property type="entry name" value="Thioesterase/thiol ester dehydrase-isomerase"/>
    <property type="match status" value="1"/>
</dbReference>
<dbReference type="GO" id="GO:0047617">
    <property type="term" value="F:fatty acyl-CoA hydrolase activity"/>
    <property type="evidence" value="ECO:0007669"/>
    <property type="project" value="InterPro"/>
</dbReference>
<reference evidence="4" key="1">
    <citation type="submission" date="2021-10" db="EMBL/GenBank/DDBJ databases">
        <title>Tropical sea cucumber genome reveals ecological adaptation and Cuvierian tubules defense mechanism.</title>
        <authorList>
            <person name="Chen T."/>
        </authorList>
    </citation>
    <scope>NUCLEOTIDE SEQUENCE</scope>
    <source>
        <strain evidence="4">Nanhai2018</strain>
        <tissue evidence="4">Muscle</tissue>
    </source>
</reference>
<keyword evidence="5" id="KW-1185">Reference proteome</keyword>
<proteinExistence type="inferred from homology"/>
<dbReference type="OrthoDB" id="46529at2759"/>
<dbReference type="EMBL" id="JAIZAY010000011">
    <property type="protein sequence ID" value="KAJ8033923.1"/>
    <property type="molecule type" value="Genomic_DNA"/>
</dbReference>
<protein>
    <submittedName>
        <fullName evidence="4">Acyl-coenzyme A thioesterase 13</fullName>
    </submittedName>
</protein>
<dbReference type="Gene3D" id="3.10.129.10">
    <property type="entry name" value="Hotdog Thioesterase"/>
    <property type="match status" value="1"/>
</dbReference>
<dbReference type="PANTHER" id="PTHR21660">
    <property type="entry name" value="THIOESTERASE SUPERFAMILY MEMBER-RELATED"/>
    <property type="match status" value="1"/>
</dbReference>
<dbReference type="PANTHER" id="PTHR21660:SF1">
    <property type="entry name" value="ACYL-COENZYME A THIOESTERASE 13"/>
    <property type="match status" value="1"/>
</dbReference>
<keyword evidence="2" id="KW-0378">Hydrolase</keyword>
<accession>A0A9Q1BWF8</accession>
<dbReference type="CDD" id="cd03443">
    <property type="entry name" value="PaaI_thioesterase"/>
    <property type="match status" value="1"/>
</dbReference>